<dbReference type="InterPro" id="IPR000064">
    <property type="entry name" value="NLP_P60_dom"/>
</dbReference>
<feature type="domain" description="NlpC/P60" evidence="5">
    <location>
        <begin position="130"/>
        <end position="258"/>
    </location>
</feature>
<dbReference type="Pfam" id="PF00877">
    <property type="entry name" value="NLPC_P60"/>
    <property type="match status" value="1"/>
</dbReference>
<evidence type="ECO:0000256" key="3">
    <source>
        <dbReference type="ARBA" id="ARBA00022801"/>
    </source>
</evidence>
<accession>A0ABW4ID83</accession>
<gene>
    <name evidence="6" type="ORF">ACFSAH_09880</name>
</gene>
<evidence type="ECO:0000256" key="1">
    <source>
        <dbReference type="ARBA" id="ARBA00007074"/>
    </source>
</evidence>
<dbReference type="PANTHER" id="PTHR47053">
    <property type="entry name" value="MUREIN DD-ENDOPEPTIDASE MEPH-RELATED"/>
    <property type="match status" value="1"/>
</dbReference>
<keyword evidence="7" id="KW-1185">Reference proteome</keyword>
<dbReference type="Pfam" id="PF18348">
    <property type="entry name" value="SH3_16"/>
    <property type="match status" value="1"/>
</dbReference>
<evidence type="ECO:0000313" key="7">
    <source>
        <dbReference type="Proteomes" id="UP001597118"/>
    </source>
</evidence>
<comment type="similarity">
    <text evidence="1">Belongs to the peptidase C40 family.</text>
</comment>
<evidence type="ECO:0000259" key="5">
    <source>
        <dbReference type="PROSITE" id="PS51935"/>
    </source>
</evidence>
<dbReference type="EMBL" id="JBHUDG010000015">
    <property type="protein sequence ID" value="MFD1630188.1"/>
    <property type="molecule type" value="Genomic_DNA"/>
</dbReference>
<evidence type="ECO:0000256" key="2">
    <source>
        <dbReference type="ARBA" id="ARBA00022670"/>
    </source>
</evidence>
<comment type="caution">
    <text evidence="6">The sequence shown here is derived from an EMBL/GenBank/DDBJ whole genome shotgun (WGS) entry which is preliminary data.</text>
</comment>
<dbReference type="Proteomes" id="UP001597118">
    <property type="component" value="Unassembled WGS sequence"/>
</dbReference>
<dbReference type="RefSeq" id="WP_379662565.1">
    <property type="nucleotide sequence ID" value="NZ_JBHUDG010000015.1"/>
</dbReference>
<protein>
    <submittedName>
        <fullName evidence="6">NlpC/P60 family protein</fullName>
    </submittedName>
</protein>
<evidence type="ECO:0000256" key="4">
    <source>
        <dbReference type="ARBA" id="ARBA00022807"/>
    </source>
</evidence>
<keyword evidence="3" id="KW-0378">Hydrolase</keyword>
<dbReference type="InterPro" id="IPR051202">
    <property type="entry name" value="Peptidase_C40"/>
</dbReference>
<dbReference type="InterPro" id="IPR038765">
    <property type="entry name" value="Papain-like_cys_pep_sf"/>
</dbReference>
<organism evidence="6 7">
    <name type="scientific">Pseudopedobacter beijingensis</name>
    <dbReference type="NCBI Taxonomy" id="1207056"/>
    <lineage>
        <taxon>Bacteria</taxon>
        <taxon>Pseudomonadati</taxon>
        <taxon>Bacteroidota</taxon>
        <taxon>Sphingobacteriia</taxon>
        <taxon>Sphingobacteriales</taxon>
        <taxon>Sphingobacteriaceae</taxon>
        <taxon>Pseudopedobacter</taxon>
    </lineage>
</organism>
<dbReference type="PANTHER" id="PTHR47053:SF1">
    <property type="entry name" value="MUREIN DD-ENDOPEPTIDASE MEPH-RELATED"/>
    <property type="match status" value="1"/>
</dbReference>
<evidence type="ECO:0000313" key="6">
    <source>
        <dbReference type="EMBL" id="MFD1630188.1"/>
    </source>
</evidence>
<keyword evidence="4" id="KW-0788">Thiol protease</keyword>
<dbReference type="Gene3D" id="2.30.30.40">
    <property type="entry name" value="SH3 Domains"/>
    <property type="match status" value="1"/>
</dbReference>
<name>A0ABW4ID83_9SPHI</name>
<keyword evidence="2" id="KW-0645">Protease</keyword>
<sequence length="258" mass="29303">MEKILGTCFLSVIPMRAQASHKAEMISQLLFGETFEILEKQDEWVYIKNTYDDYMGWVEEKQIIYIKALEPETEKVTSAFGVSVVKQDTDNKSILPLGATLPFSENNGLKIGDIPYDTADTNDVVEPQSTAFREEVLRVAKQFIDVPYLWGGRTHFGIDCSGFSQIVYKVFGIKIKRDAWQQAEEGKLVAFLSEAQTGDLAFFDNEEGRITHVGIMINNSLIIHASGRVKIDLIDDYGIFSSDLKQYSHKLRIIKRFI</sequence>
<reference evidence="7" key="1">
    <citation type="journal article" date="2019" name="Int. J. Syst. Evol. Microbiol.">
        <title>The Global Catalogue of Microorganisms (GCM) 10K type strain sequencing project: providing services to taxonomists for standard genome sequencing and annotation.</title>
        <authorList>
            <consortium name="The Broad Institute Genomics Platform"/>
            <consortium name="The Broad Institute Genome Sequencing Center for Infectious Disease"/>
            <person name="Wu L."/>
            <person name="Ma J."/>
        </authorList>
    </citation>
    <scope>NUCLEOTIDE SEQUENCE [LARGE SCALE GENOMIC DNA]</scope>
    <source>
        <strain evidence="7">CCUG 53762</strain>
    </source>
</reference>
<dbReference type="InterPro" id="IPR041382">
    <property type="entry name" value="SH3_16"/>
</dbReference>
<dbReference type="PROSITE" id="PS51935">
    <property type="entry name" value="NLPC_P60"/>
    <property type="match status" value="1"/>
</dbReference>
<dbReference type="SUPFAM" id="SSF54001">
    <property type="entry name" value="Cysteine proteinases"/>
    <property type="match status" value="1"/>
</dbReference>
<dbReference type="Gene3D" id="3.90.1720.10">
    <property type="entry name" value="endopeptidase domain like (from Nostoc punctiforme)"/>
    <property type="match status" value="1"/>
</dbReference>
<proteinExistence type="inferred from homology"/>